<dbReference type="PROSITE" id="PS50111">
    <property type="entry name" value="CHEMOTAXIS_TRANSDUC_2"/>
    <property type="match status" value="1"/>
</dbReference>
<dbReference type="PANTHER" id="PTHR43531">
    <property type="entry name" value="PROTEIN ICFG"/>
    <property type="match status" value="1"/>
</dbReference>
<keyword evidence="5" id="KW-1133">Transmembrane helix</keyword>
<comment type="subcellular location">
    <subcellularLocation>
        <location evidence="1">Membrane</location>
    </subcellularLocation>
</comment>
<dbReference type="KEGG" id="bge:BC1002_4147"/>
<dbReference type="eggNOG" id="COG0840">
    <property type="taxonomic scope" value="Bacteria"/>
</dbReference>
<dbReference type="EMBL" id="CP002014">
    <property type="protein sequence ID" value="ADG18142.1"/>
    <property type="molecule type" value="Genomic_DNA"/>
</dbReference>
<evidence type="ECO:0000256" key="5">
    <source>
        <dbReference type="SAM" id="Phobius"/>
    </source>
</evidence>
<dbReference type="SMART" id="SM00283">
    <property type="entry name" value="MA"/>
    <property type="match status" value="1"/>
</dbReference>
<reference evidence="8" key="1">
    <citation type="submission" date="2010-04" db="EMBL/GenBank/DDBJ databases">
        <title>Complete sequence of chromosome 2 of Burkholderia sp. CCGE1002.</title>
        <authorList>
            <consortium name="US DOE Joint Genome Institute"/>
            <person name="Lucas S."/>
            <person name="Copeland A."/>
            <person name="Lapidus A."/>
            <person name="Cheng J.-F."/>
            <person name="Bruce D."/>
            <person name="Goodwin L."/>
            <person name="Pitluck S."/>
            <person name="Chertkov O."/>
            <person name="Detter J.C."/>
            <person name="Han C."/>
            <person name="Tapia R."/>
            <person name="Land M."/>
            <person name="Hauser L."/>
            <person name="Kyrpides N."/>
            <person name="Ovchinnikova G."/>
            <person name="Martinez-Romero E."/>
            <person name="Hernandez M.A.R."/>
            <person name="Tiedje J.M."/>
            <person name="Woyke T."/>
        </authorList>
    </citation>
    <scope>NUCLEOTIDE SEQUENCE [LARGE SCALE GENOMIC DNA]</scope>
    <source>
        <strain evidence="8">CCGE1002</strain>
    </source>
</reference>
<dbReference type="GO" id="GO:0005886">
    <property type="term" value="C:plasma membrane"/>
    <property type="evidence" value="ECO:0007669"/>
    <property type="project" value="TreeGrafter"/>
</dbReference>
<dbReference type="CDD" id="cd19411">
    <property type="entry name" value="MCP2201-like_sensor"/>
    <property type="match status" value="1"/>
</dbReference>
<dbReference type="Pfam" id="PF00015">
    <property type="entry name" value="MCPsignal"/>
    <property type="match status" value="1"/>
</dbReference>
<dbReference type="SUPFAM" id="SSF58104">
    <property type="entry name" value="Methyl-accepting chemotaxis protein (MCP) signaling domain"/>
    <property type="match status" value="1"/>
</dbReference>
<dbReference type="Pfam" id="PF12729">
    <property type="entry name" value="4HB_MCP_1"/>
    <property type="match status" value="1"/>
</dbReference>
<feature type="transmembrane region" description="Helical" evidence="5">
    <location>
        <begin position="201"/>
        <end position="219"/>
    </location>
</feature>
<dbReference type="GeneID" id="301095412"/>
<dbReference type="Gene3D" id="1.10.287.950">
    <property type="entry name" value="Methyl-accepting chemotaxis protein"/>
    <property type="match status" value="1"/>
</dbReference>
<dbReference type="Proteomes" id="UP000002190">
    <property type="component" value="Chromosome 2"/>
</dbReference>
<sequence length="568" mass="60450">MKIGYAFHRLTIGARLRTGFAMMLVLMAAITVVATVRMATNQARMDEITGANNMKSRAAMAMRNTVFERMVALRDVALVGSASQVDEEVALIDAKARVYGETEQRLLALLSSDRERSGPERAVLTEINQHESEARPLIGKAIELARAGGMDQVYTILSVELKPVQLKWMDALSRLVALEDRNNELATDEAREASHFARNGMIVMGLVATIVGIAVSMLITRNLLAQLGGEPVYTAGVAGQIANGDLAGEVALRDGDRSSLLHAVATMRDNLARIVGRVRLNTETIAGSSFGIANANHELAIQTEQQAASLKAIADSIGNLAATVRKTAENASIADALAISASAVAKQGHKVVSEVERKMQSISASGARIVDIISVIDGIAFQTNILALNAAVEAARAGEQGKGFAVVATEVRNLSQRSATAAREIKDLIADSAAQVQAGSELAGEAGQTMQEILQSVQRVTDLMREIRSATTEQSNGIDLINQTAAEIEGVTRQNATLVKETAQAANSLQQQSEQLADLVALFKVEGLQSPLPLSNPAPVEYESATLSGKPPASRKVGRERHIRLIEG</sequence>
<accession>D5WI47</accession>
<evidence type="ECO:0000313" key="8">
    <source>
        <dbReference type="Proteomes" id="UP000002190"/>
    </source>
</evidence>
<dbReference type="AlphaFoldDB" id="D5WI47"/>
<evidence type="ECO:0000256" key="3">
    <source>
        <dbReference type="ARBA" id="ARBA00029447"/>
    </source>
</evidence>
<comment type="similarity">
    <text evidence="3">Belongs to the methyl-accepting chemotaxis (MCP) protein family.</text>
</comment>
<keyword evidence="2" id="KW-0488">Methylation</keyword>
<feature type="domain" description="Methyl-accepting transducer" evidence="6">
    <location>
        <begin position="281"/>
        <end position="510"/>
    </location>
</feature>
<evidence type="ECO:0000256" key="2">
    <source>
        <dbReference type="ARBA" id="ARBA00022481"/>
    </source>
</evidence>
<protein>
    <submittedName>
        <fullName evidence="7">Methyl-accepting chemotaxis sensory transducer</fullName>
    </submittedName>
</protein>
<dbReference type="PRINTS" id="PR00260">
    <property type="entry name" value="CHEMTRNSDUCR"/>
</dbReference>
<keyword evidence="5" id="KW-0472">Membrane</keyword>
<dbReference type="InterPro" id="IPR024478">
    <property type="entry name" value="HlyB_4HB_MCP"/>
</dbReference>
<reference evidence="7 8" key="2">
    <citation type="journal article" date="2012" name="J. Bacteriol.">
        <title>Genome Sequences of Burkholderia sp. Strains CCGE1002 and H160, Isolated from Legume Nodules in Mexico and Brazil.</title>
        <authorList>
            <person name="Ormeno-Orrillo E."/>
            <person name="Rogel M.A."/>
            <person name="Chueire L.M."/>
            <person name="Tiedje J.M."/>
            <person name="Martinez-Romero E."/>
            <person name="Hungria M."/>
        </authorList>
    </citation>
    <scope>NUCLEOTIDE SEQUENCE [LARGE SCALE GENOMIC DNA]</scope>
    <source>
        <strain evidence="7 8">CCGE1002</strain>
    </source>
</reference>
<gene>
    <name evidence="7" type="ordered locus">BC1002_4147</name>
</gene>
<dbReference type="PANTHER" id="PTHR43531:SF14">
    <property type="entry name" value="METHYL-ACCEPTING CHEMOTAXIS PROTEIN I-RELATED"/>
    <property type="match status" value="1"/>
</dbReference>
<dbReference type="STRING" id="640511.BC1002_4147"/>
<dbReference type="RefSeq" id="WP_013091942.1">
    <property type="nucleotide sequence ID" value="NC_014118.1"/>
</dbReference>
<keyword evidence="4" id="KW-0807">Transducer</keyword>
<feature type="transmembrane region" description="Helical" evidence="5">
    <location>
        <begin position="20"/>
        <end position="39"/>
    </location>
</feature>
<evidence type="ECO:0000256" key="4">
    <source>
        <dbReference type="PROSITE-ProRule" id="PRU00284"/>
    </source>
</evidence>
<evidence type="ECO:0000256" key="1">
    <source>
        <dbReference type="ARBA" id="ARBA00004370"/>
    </source>
</evidence>
<dbReference type="GO" id="GO:0004888">
    <property type="term" value="F:transmembrane signaling receptor activity"/>
    <property type="evidence" value="ECO:0007669"/>
    <property type="project" value="InterPro"/>
</dbReference>
<name>D5WI47_PARAM</name>
<proteinExistence type="inferred from homology"/>
<dbReference type="InterPro" id="IPR051310">
    <property type="entry name" value="MCP_chemotaxis"/>
</dbReference>
<dbReference type="GO" id="GO:0007165">
    <property type="term" value="P:signal transduction"/>
    <property type="evidence" value="ECO:0007669"/>
    <property type="project" value="UniProtKB-KW"/>
</dbReference>
<dbReference type="InterPro" id="IPR004090">
    <property type="entry name" value="Chemotax_Me-accpt_rcpt"/>
</dbReference>
<dbReference type="GO" id="GO:0006935">
    <property type="term" value="P:chemotaxis"/>
    <property type="evidence" value="ECO:0007669"/>
    <property type="project" value="InterPro"/>
</dbReference>
<dbReference type="InterPro" id="IPR004089">
    <property type="entry name" value="MCPsignal_dom"/>
</dbReference>
<organism evidence="7 8">
    <name type="scientific">Paraburkholderia atlantica</name>
    <dbReference type="NCBI Taxonomy" id="2654982"/>
    <lineage>
        <taxon>Bacteria</taxon>
        <taxon>Pseudomonadati</taxon>
        <taxon>Pseudomonadota</taxon>
        <taxon>Betaproteobacteria</taxon>
        <taxon>Burkholderiales</taxon>
        <taxon>Burkholderiaceae</taxon>
        <taxon>Paraburkholderia</taxon>
    </lineage>
</organism>
<dbReference type="HOGENOM" id="CLU_000445_107_16_4"/>
<dbReference type="CDD" id="cd11386">
    <property type="entry name" value="MCP_signal"/>
    <property type="match status" value="1"/>
</dbReference>
<dbReference type="InterPro" id="IPR047347">
    <property type="entry name" value="YvaQ-like_sensor"/>
</dbReference>
<dbReference type="FunFam" id="1.10.287.950:FF:000001">
    <property type="entry name" value="Methyl-accepting chemotaxis sensory transducer"/>
    <property type="match status" value="1"/>
</dbReference>
<evidence type="ECO:0000313" key="7">
    <source>
        <dbReference type="EMBL" id="ADG18142.1"/>
    </source>
</evidence>
<keyword evidence="5" id="KW-0812">Transmembrane</keyword>
<evidence type="ECO:0000259" key="6">
    <source>
        <dbReference type="PROSITE" id="PS50111"/>
    </source>
</evidence>